<keyword evidence="2" id="KW-0813">Transport</keyword>
<dbReference type="PROSITE" id="PS50893">
    <property type="entry name" value="ABC_TRANSPORTER_2"/>
    <property type="match status" value="1"/>
</dbReference>
<feature type="domain" description="ABC transporter" evidence="6">
    <location>
        <begin position="2"/>
        <end position="231"/>
    </location>
</feature>
<evidence type="ECO:0000256" key="2">
    <source>
        <dbReference type="ARBA" id="ARBA00022448"/>
    </source>
</evidence>
<dbReference type="InterPro" id="IPR017780">
    <property type="entry name" value="ABC_transptr_urea_ATP-bd_UrtE"/>
</dbReference>
<dbReference type="Pfam" id="PF00005">
    <property type="entry name" value="ABC_tran"/>
    <property type="match status" value="1"/>
</dbReference>
<dbReference type="EMBL" id="FOAN01000001">
    <property type="protein sequence ID" value="SEK23986.1"/>
    <property type="molecule type" value="Genomic_DNA"/>
</dbReference>
<evidence type="ECO:0000256" key="5">
    <source>
        <dbReference type="ARBA" id="ARBA00022970"/>
    </source>
</evidence>
<reference evidence="8" key="1">
    <citation type="submission" date="2016-10" db="EMBL/GenBank/DDBJ databases">
        <authorList>
            <person name="Varghese N."/>
            <person name="Submissions S."/>
        </authorList>
    </citation>
    <scope>NUCLEOTIDE SEQUENCE [LARGE SCALE GENOMIC DNA]</scope>
    <source>
        <strain evidence="8">LMG 26383,CCUG 61248,R- 45681</strain>
    </source>
</reference>
<dbReference type="GO" id="GO:0016887">
    <property type="term" value="F:ATP hydrolysis activity"/>
    <property type="evidence" value="ECO:0007669"/>
    <property type="project" value="InterPro"/>
</dbReference>
<dbReference type="GO" id="GO:0015807">
    <property type="term" value="P:L-amino acid transport"/>
    <property type="evidence" value="ECO:0007669"/>
    <property type="project" value="TreeGrafter"/>
</dbReference>
<dbReference type="SMART" id="SM00382">
    <property type="entry name" value="AAA"/>
    <property type="match status" value="1"/>
</dbReference>
<dbReference type="InterPro" id="IPR003439">
    <property type="entry name" value="ABC_transporter-like_ATP-bd"/>
</dbReference>
<protein>
    <submittedName>
        <fullName evidence="7">Amino acid/amide ABC transporter ATP-binding protein 2, HAAT family</fullName>
    </submittedName>
</protein>
<evidence type="ECO:0000259" key="6">
    <source>
        <dbReference type="PROSITE" id="PS50893"/>
    </source>
</evidence>
<dbReference type="Gene3D" id="3.40.50.300">
    <property type="entry name" value="P-loop containing nucleotide triphosphate hydrolases"/>
    <property type="match status" value="1"/>
</dbReference>
<organism evidence="7 8">
    <name type="scientific">Bosea lupini</name>
    <dbReference type="NCBI Taxonomy" id="1036779"/>
    <lineage>
        <taxon>Bacteria</taxon>
        <taxon>Pseudomonadati</taxon>
        <taxon>Pseudomonadota</taxon>
        <taxon>Alphaproteobacteria</taxon>
        <taxon>Hyphomicrobiales</taxon>
        <taxon>Boseaceae</taxon>
        <taxon>Bosea</taxon>
    </lineage>
</organism>
<dbReference type="InterPro" id="IPR052156">
    <property type="entry name" value="BCAA_Transport_ATP-bd_LivF"/>
</dbReference>
<keyword evidence="4 7" id="KW-0067">ATP-binding</keyword>
<dbReference type="OrthoDB" id="9776369at2"/>
<keyword evidence="3" id="KW-0547">Nucleotide-binding</keyword>
<accession>A0A1H7FD29</accession>
<dbReference type="Proteomes" id="UP000199664">
    <property type="component" value="Unassembled WGS sequence"/>
</dbReference>
<keyword evidence="5" id="KW-0029">Amino-acid transport</keyword>
<dbReference type="CDD" id="cd03224">
    <property type="entry name" value="ABC_TM1139_LivF_branched"/>
    <property type="match status" value="1"/>
</dbReference>
<proteinExistence type="inferred from homology"/>
<dbReference type="STRING" id="1036779.SAMN04515666_10117"/>
<dbReference type="NCBIfam" id="TIGR03410">
    <property type="entry name" value="urea_trans_UrtE"/>
    <property type="match status" value="1"/>
</dbReference>
<comment type="similarity">
    <text evidence="1">Belongs to the ABC transporter superfamily.</text>
</comment>
<evidence type="ECO:0000256" key="3">
    <source>
        <dbReference type="ARBA" id="ARBA00022741"/>
    </source>
</evidence>
<gene>
    <name evidence="7" type="ORF">SAMN04515666_10117</name>
</gene>
<dbReference type="AlphaFoldDB" id="A0A1H7FD29"/>
<evidence type="ECO:0000313" key="8">
    <source>
        <dbReference type="Proteomes" id="UP000199664"/>
    </source>
</evidence>
<dbReference type="GO" id="GO:0005524">
    <property type="term" value="F:ATP binding"/>
    <property type="evidence" value="ECO:0007669"/>
    <property type="project" value="UniProtKB-KW"/>
</dbReference>
<sequence>MLTVDAIDLHYGAAQALRRVSVTAEIGKVTCVMGRNGVGKTSLMRAIVGQQPISGGRISFGGEDISTLRTEDRARAGIGFVPQGREVFPLLTVKENLETGFAPLPRKERFIPNELFDLFPVLKSMLGRRGGDLSGGQQQQLAIARALVTRPKLLVLDEPTEGIQPSIIKDIGRAIDYLRQKGGMAIVLVEQYFDFARDLADTMFVMDRGEVVLAGPMAELDGNQVQRLIQV</sequence>
<dbReference type="SUPFAM" id="SSF52540">
    <property type="entry name" value="P-loop containing nucleoside triphosphate hydrolases"/>
    <property type="match status" value="1"/>
</dbReference>
<dbReference type="InterPro" id="IPR003593">
    <property type="entry name" value="AAA+_ATPase"/>
</dbReference>
<evidence type="ECO:0000313" key="7">
    <source>
        <dbReference type="EMBL" id="SEK23986.1"/>
    </source>
</evidence>
<dbReference type="InterPro" id="IPR027417">
    <property type="entry name" value="P-loop_NTPase"/>
</dbReference>
<dbReference type="GO" id="GO:0015658">
    <property type="term" value="F:branched-chain amino acid transmembrane transporter activity"/>
    <property type="evidence" value="ECO:0007669"/>
    <property type="project" value="TreeGrafter"/>
</dbReference>
<dbReference type="PANTHER" id="PTHR43820:SF5">
    <property type="entry name" value="HIGH-AFFINITY BRANCHED-CHAIN AMINO ACID TRANSPORT ATP-BINDING PROTEIN"/>
    <property type="match status" value="1"/>
</dbReference>
<name>A0A1H7FD29_9HYPH</name>
<keyword evidence="8" id="KW-1185">Reference proteome</keyword>
<dbReference type="PANTHER" id="PTHR43820">
    <property type="entry name" value="HIGH-AFFINITY BRANCHED-CHAIN AMINO ACID TRANSPORT ATP-BINDING PROTEIN LIVF"/>
    <property type="match status" value="1"/>
</dbReference>
<dbReference type="RefSeq" id="WP_091828470.1">
    <property type="nucleotide sequence ID" value="NZ_FOAN01000001.1"/>
</dbReference>
<evidence type="ECO:0000256" key="1">
    <source>
        <dbReference type="ARBA" id="ARBA00005417"/>
    </source>
</evidence>
<evidence type="ECO:0000256" key="4">
    <source>
        <dbReference type="ARBA" id="ARBA00022840"/>
    </source>
</evidence>